<dbReference type="OrthoDB" id="3766406at2759"/>
<protein>
    <recommendedName>
        <fullName evidence="1">F-box domain-containing protein</fullName>
    </recommendedName>
</protein>
<evidence type="ECO:0000259" key="1">
    <source>
        <dbReference type="Pfam" id="PF00646"/>
    </source>
</evidence>
<evidence type="ECO:0000313" key="2">
    <source>
        <dbReference type="EMBL" id="KAF1997573.1"/>
    </source>
</evidence>
<dbReference type="AlphaFoldDB" id="A0A6A5W6N9"/>
<dbReference type="InterPro" id="IPR036047">
    <property type="entry name" value="F-box-like_dom_sf"/>
</dbReference>
<sequence>MLLPSKSVQVYPCVAAKELCTAHTPQTTRSWWFPSLFAFKSTRCILLSECPVEILDEIIDYLSPQDKIALRLTCKALWNKFGPTTKQKLKKGEHMKLLKQLQKDLPRWRLCEPCKILHGPNFNVMSLPLLARSKVQIHLQSPYTGSRMKPNSTPLKFDGPLYSLTDQHIEQARTDNSKICISALRCSDTLRPFSANLYPQPDSKLGALFNTSFKYTIKPVVSNRNFIFHATYEIEFQPNIHVYWSPAFTREVLARFDIRCCMHCSTSQLLDEMLCFVYHPDTDFERRNGPTAIAPSCMRRGTSLAADEGCGHHLHACRCVTEYAIEALETEVGRQRVVFGIRVRVWQLIGSAEQDYALRQRGYLRSWYDNSMLTEEGYM</sequence>
<dbReference type="SUPFAM" id="SSF81383">
    <property type="entry name" value="F-box domain"/>
    <property type="match status" value="1"/>
</dbReference>
<accession>A0A6A5W6N9</accession>
<dbReference type="InterPro" id="IPR001810">
    <property type="entry name" value="F-box_dom"/>
</dbReference>
<feature type="domain" description="F-box" evidence="1">
    <location>
        <begin position="47"/>
        <end position="76"/>
    </location>
</feature>
<dbReference type="Pfam" id="PF00646">
    <property type="entry name" value="F-box"/>
    <property type="match status" value="1"/>
</dbReference>
<gene>
    <name evidence="2" type="ORF">P154DRAFT_274177</name>
</gene>
<evidence type="ECO:0000313" key="3">
    <source>
        <dbReference type="Proteomes" id="UP000799779"/>
    </source>
</evidence>
<reference evidence="2" key="1">
    <citation type="journal article" date="2020" name="Stud. Mycol.">
        <title>101 Dothideomycetes genomes: a test case for predicting lifestyles and emergence of pathogens.</title>
        <authorList>
            <person name="Haridas S."/>
            <person name="Albert R."/>
            <person name="Binder M."/>
            <person name="Bloem J."/>
            <person name="Labutti K."/>
            <person name="Salamov A."/>
            <person name="Andreopoulos B."/>
            <person name="Baker S."/>
            <person name="Barry K."/>
            <person name="Bills G."/>
            <person name="Bluhm B."/>
            <person name="Cannon C."/>
            <person name="Castanera R."/>
            <person name="Culley D."/>
            <person name="Daum C."/>
            <person name="Ezra D."/>
            <person name="Gonzalez J."/>
            <person name="Henrissat B."/>
            <person name="Kuo A."/>
            <person name="Liang C."/>
            <person name="Lipzen A."/>
            <person name="Lutzoni F."/>
            <person name="Magnuson J."/>
            <person name="Mondo S."/>
            <person name="Nolan M."/>
            <person name="Ohm R."/>
            <person name="Pangilinan J."/>
            <person name="Park H.-J."/>
            <person name="Ramirez L."/>
            <person name="Alfaro M."/>
            <person name="Sun H."/>
            <person name="Tritt A."/>
            <person name="Yoshinaga Y."/>
            <person name="Zwiers L.-H."/>
            <person name="Turgeon B."/>
            <person name="Goodwin S."/>
            <person name="Spatafora J."/>
            <person name="Crous P."/>
            <person name="Grigoriev I."/>
        </authorList>
    </citation>
    <scope>NUCLEOTIDE SEQUENCE</scope>
    <source>
        <strain evidence="2">CBS 123094</strain>
    </source>
</reference>
<name>A0A6A5W6N9_9PLEO</name>
<organism evidence="2 3">
    <name type="scientific">Amniculicola lignicola CBS 123094</name>
    <dbReference type="NCBI Taxonomy" id="1392246"/>
    <lineage>
        <taxon>Eukaryota</taxon>
        <taxon>Fungi</taxon>
        <taxon>Dikarya</taxon>
        <taxon>Ascomycota</taxon>
        <taxon>Pezizomycotina</taxon>
        <taxon>Dothideomycetes</taxon>
        <taxon>Pleosporomycetidae</taxon>
        <taxon>Pleosporales</taxon>
        <taxon>Amniculicolaceae</taxon>
        <taxon>Amniculicola</taxon>
    </lineage>
</organism>
<keyword evidence="3" id="KW-1185">Reference proteome</keyword>
<dbReference type="EMBL" id="ML977611">
    <property type="protein sequence ID" value="KAF1997573.1"/>
    <property type="molecule type" value="Genomic_DNA"/>
</dbReference>
<proteinExistence type="predicted"/>
<dbReference type="Proteomes" id="UP000799779">
    <property type="component" value="Unassembled WGS sequence"/>
</dbReference>